<reference evidence="3" key="1">
    <citation type="submission" date="2025-08" db="UniProtKB">
        <authorList>
            <consortium name="RefSeq"/>
        </authorList>
    </citation>
    <scope>IDENTIFICATION</scope>
</reference>
<dbReference type="AlphaFoldDB" id="A0A6J0U8I6"/>
<evidence type="ECO:0000313" key="2">
    <source>
        <dbReference type="Proteomes" id="UP001652642"/>
    </source>
</evidence>
<dbReference type="InterPro" id="IPR029195">
    <property type="entry name" value="HCFC1R1"/>
</dbReference>
<feature type="region of interest" description="Disordered" evidence="1">
    <location>
        <begin position="253"/>
        <end position="275"/>
    </location>
</feature>
<evidence type="ECO:0000256" key="1">
    <source>
        <dbReference type="SAM" id="MobiDB-lite"/>
    </source>
</evidence>
<keyword evidence="2" id="KW-1185">Reference proteome</keyword>
<feature type="region of interest" description="Disordered" evidence="1">
    <location>
        <begin position="165"/>
        <end position="184"/>
    </location>
</feature>
<evidence type="ECO:0000313" key="3">
    <source>
        <dbReference type="RefSeq" id="XP_020654534.2"/>
    </source>
</evidence>
<dbReference type="CTD" id="54985"/>
<sequence>MPLGPSACSTREESKDYCQECCKGTLFGRAMDSTAGLPSSPVLPTHQSLHYSVLSKNMGWSRSRGSDWQQDRAQQVSWSKSSPGVRRYSGVQQSQCRSAPFAFKRHLENRDQEPISKHFLSEDKMAARFNSLSLDNDHVYSSNGFPIHDEDPMWQQAYTQLKELQQRLSQDGESEETSSTDEYESSNVIVDGEFLMADCPVLTHPSLLQEGFGRISIIPEEIFLSLNPCTEVVLWSPHESSSLRTIRTLMSLPSSVSSSPQPQQDVSVKQEEMEA</sequence>
<dbReference type="Proteomes" id="UP001652642">
    <property type="component" value="Chromosome 6"/>
</dbReference>
<dbReference type="Pfam" id="PF15226">
    <property type="entry name" value="HPIP"/>
    <property type="match status" value="1"/>
</dbReference>
<accession>A0A6J0U8I6</accession>
<gene>
    <name evidence="3" type="primary">HCFC1R1</name>
</gene>
<protein>
    <submittedName>
        <fullName evidence="3">Host cell factor C1 regulator 1 isoform X1</fullName>
    </submittedName>
</protein>
<name>A0A6J0U8I6_9SAUR</name>
<dbReference type="GeneID" id="110081830"/>
<feature type="compositionally biased region" description="Acidic residues" evidence="1">
    <location>
        <begin position="172"/>
        <end position="184"/>
    </location>
</feature>
<proteinExistence type="predicted"/>
<dbReference type="RefSeq" id="XP_020654534.2">
    <property type="nucleotide sequence ID" value="XM_020798875.2"/>
</dbReference>
<organism evidence="2 3">
    <name type="scientific">Pogona vitticeps</name>
    <name type="common">central bearded dragon</name>
    <dbReference type="NCBI Taxonomy" id="103695"/>
    <lineage>
        <taxon>Eukaryota</taxon>
        <taxon>Metazoa</taxon>
        <taxon>Chordata</taxon>
        <taxon>Craniata</taxon>
        <taxon>Vertebrata</taxon>
        <taxon>Euteleostomi</taxon>
        <taxon>Lepidosauria</taxon>
        <taxon>Squamata</taxon>
        <taxon>Bifurcata</taxon>
        <taxon>Unidentata</taxon>
        <taxon>Episquamata</taxon>
        <taxon>Toxicofera</taxon>
        <taxon>Iguania</taxon>
        <taxon>Acrodonta</taxon>
        <taxon>Agamidae</taxon>
        <taxon>Amphibolurinae</taxon>
        <taxon>Pogona</taxon>
    </lineage>
</organism>
<dbReference type="PANTHER" id="PTHR16246">
    <property type="entry name" value="HOST CELL FACTOR C1 REGULATOR 1"/>
    <property type="match status" value="1"/>
</dbReference>
<feature type="compositionally biased region" description="Low complexity" evidence="1">
    <location>
        <begin position="253"/>
        <end position="267"/>
    </location>
</feature>
<dbReference type="PANTHER" id="PTHR16246:SF2">
    <property type="entry name" value="HOST CELL FACTOR C1 REGULATOR 1"/>
    <property type="match status" value="1"/>
</dbReference>